<organism evidence="5 6">
    <name type="scientific">Paenibacillus chibensis</name>
    <dbReference type="NCBI Taxonomy" id="59846"/>
    <lineage>
        <taxon>Bacteria</taxon>
        <taxon>Bacillati</taxon>
        <taxon>Bacillota</taxon>
        <taxon>Bacilli</taxon>
        <taxon>Bacillales</taxon>
        <taxon>Paenibacillaceae</taxon>
        <taxon>Paenibacillus</taxon>
    </lineage>
</organism>
<dbReference type="SUPFAM" id="SSF48008">
    <property type="entry name" value="GntR ligand-binding domain-like"/>
    <property type="match status" value="1"/>
</dbReference>
<name>A0ABU6PMM2_9BACL</name>
<dbReference type="Pfam" id="PF00392">
    <property type="entry name" value="GntR"/>
    <property type="match status" value="1"/>
</dbReference>
<dbReference type="Proteomes" id="UP001343257">
    <property type="component" value="Unassembled WGS sequence"/>
</dbReference>
<sequence>MTNLQRPMKRTLVEQIVAQLEELIENGTWPVGDRIPAEPELVKELGVSRNTIREAIHALIHAGMLRTRQGDGTYVCSSSSLAPALTRRLERCELSDTLDVRSALEQEGARLAALRHTPEDLERIRSAYQQVRYAWEERDFEHLIRLDYAFHSAIIAAAHNAILSDLYDSISEAVQMAVHDGSTSLELLQIHAELNEQLVKGIVARNAAGAADTVRAYIDASRTMLLQDIEGGNEIHHE</sequence>
<accession>A0ABU6PMM2</accession>
<proteinExistence type="predicted"/>
<keyword evidence="3" id="KW-0804">Transcription</keyword>
<evidence type="ECO:0000256" key="2">
    <source>
        <dbReference type="ARBA" id="ARBA00023125"/>
    </source>
</evidence>
<evidence type="ECO:0000256" key="3">
    <source>
        <dbReference type="ARBA" id="ARBA00023163"/>
    </source>
</evidence>
<evidence type="ECO:0000256" key="1">
    <source>
        <dbReference type="ARBA" id="ARBA00023015"/>
    </source>
</evidence>
<evidence type="ECO:0000313" key="5">
    <source>
        <dbReference type="EMBL" id="MED5016111.1"/>
    </source>
</evidence>
<evidence type="ECO:0000259" key="4">
    <source>
        <dbReference type="PROSITE" id="PS50949"/>
    </source>
</evidence>
<dbReference type="InterPro" id="IPR000524">
    <property type="entry name" value="Tscrpt_reg_HTH_GntR"/>
</dbReference>
<dbReference type="InterPro" id="IPR036390">
    <property type="entry name" value="WH_DNA-bd_sf"/>
</dbReference>
<dbReference type="Gene3D" id="1.10.10.10">
    <property type="entry name" value="Winged helix-like DNA-binding domain superfamily/Winged helix DNA-binding domain"/>
    <property type="match status" value="1"/>
</dbReference>
<reference evidence="5 6" key="1">
    <citation type="submission" date="2023-03" db="EMBL/GenBank/DDBJ databases">
        <title>Bacillus Genome Sequencing.</title>
        <authorList>
            <person name="Dunlap C."/>
        </authorList>
    </citation>
    <scope>NUCLEOTIDE SEQUENCE [LARGE SCALE GENOMIC DNA]</scope>
    <source>
        <strain evidence="5 6">NRS-52</strain>
    </source>
</reference>
<keyword evidence="6" id="KW-1185">Reference proteome</keyword>
<dbReference type="PANTHER" id="PTHR43537:SF47">
    <property type="entry name" value="REGULATORY PROTEIN GNTR HTH"/>
    <property type="match status" value="1"/>
</dbReference>
<dbReference type="CDD" id="cd07377">
    <property type="entry name" value="WHTH_GntR"/>
    <property type="match status" value="1"/>
</dbReference>
<dbReference type="EMBL" id="JARTLD010000004">
    <property type="protein sequence ID" value="MED5016111.1"/>
    <property type="molecule type" value="Genomic_DNA"/>
</dbReference>
<evidence type="ECO:0000313" key="6">
    <source>
        <dbReference type="Proteomes" id="UP001343257"/>
    </source>
</evidence>
<dbReference type="PANTHER" id="PTHR43537">
    <property type="entry name" value="TRANSCRIPTIONAL REGULATOR, GNTR FAMILY"/>
    <property type="match status" value="1"/>
</dbReference>
<dbReference type="Pfam" id="PF07729">
    <property type="entry name" value="FCD"/>
    <property type="match status" value="1"/>
</dbReference>
<dbReference type="SMART" id="SM00895">
    <property type="entry name" value="FCD"/>
    <property type="match status" value="1"/>
</dbReference>
<dbReference type="InterPro" id="IPR008920">
    <property type="entry name" value="TF_FadR/GntR_C"/>
</dbReference>
<comment type="caution">
    <text evidence="5">The sequence shown here is derived from an EMBL/GenBank/DDBJ whole genome shotgun (WGS) entry which is preliminary data.</text>
</comment>
<gene>
    <name evidence="5" type="ORF">P9847_02195</name>
</gene>
<dbReference type="SUPFAM" id="SSF46785">
    <property type="entry name" value="Winged helix' DNA-binding domain"/>
    <property type="match status" value="1"/>
</dbReference>
<dbReference type="RefSeq" id="WP_328275038.1">
    <property type="nucleotide sequence ID" value="NZ_JARTLD010000004.1"/>
</dbReference>
<dbReference type="InterPro" id="IPR011711">
    <property type="entry name" value="GntR_C"/>
</dbReference>
<protein>
    <submittedName>
        <fullName evidence="5">FadR/GntR family transcriptional regulator</fullName>
    </submittedName>
</protein>
<keyword evidence="2" id="KW-0238">DNA-binding</keyword>
<dbReference type="PRINTS" id="PR00035">
    <property type="entry name" value="HTHGNTR"/>
</dbReference>
<keyword evidence="1" id="KW-0805">Transcription regulation</keyword>
<dbReference type="InterPro" id="IPR036388">
    <property type="entry name" value="WH-like_DNA-bd_sf"/>
</dbReference>
<dbReference type="SMART" id="SM00345">
    <property type="entry name" value="HTH_GNTR"/>
    <property type="match status" value="1"/>
</dbReference>
<dbReference type="Gene3D" id="1.20.120.530">
    <property type="entry name" value="GntR ligand-binding domain-like"/>
    <property type="match status" value="1"/>
</dbReference>
<feature type="domain" description="HTH gntR-type" evidence="4">
    <location>
        <begin position="10"/>
        <end position="78"/>
    </location>
</feature>
<dbReference type="PROSITE" id="PS50949">
    <property type="entry name" value="HTH_GNTR"/>
    <property type="match status" value="1"/>
</dbReference>